<sequence>MKNNIHTHKRITIIEAKKSFLDLCDGDNKKANEAYNIAKKIVKLYDLENNYINQQISNNDIIKNK</sequence>
<name>A0A6J5NK94_9CAUD</name>
<reference evidence="1" key="1">
    <citation type="submission" date="2020-04" db="EMBL/GenBank/DDBJ databases">
        <authorList>
            <person name="Chiriac C."/>
            <person name="Salcher M."/>
            <person name="Ghai R."/>
            <person name="Kavagutti S V."/>
        </authorList>
    </citation>
    <scope>NUCLEOTIDE SEQUENCE</scope>
</reference>
<organism evidence="1">
    <name type="scientific">uncultured Caudovirales phage</name>
    <dbReference type="NCBI Taxonomy" id="2100421"/>
    <lineage>
        <taxon>Viruses</taxon>
        <taxon>Duplodnaviria</taxon>
        <taxon>Heunggongvirae</taxon>
        <taxon>Uroviricota</taxon>
        <taxon>Caudoviricetes</taxon>
        <taxon>Peduoviridae</taxon>
        <taxon>Maltschvirus</taxon>
        <taxon>Maltschvirus maltsch</taxon>
    </lineage>
</organism>
<accession>A0A6J5NK94</accession>
<gene>
    <name evidence="1" type="ORF">UFOVP695_22</name>
</gene>
<dbReference type="EMBL" id="LR796667">
    <property type="protein sequence ID" value="CAB4158136.1"/>
    <property type="molecule type" value="Genomic_DNA"/>
</dbReference>
<evidence type="ECO:0000313" key="1">
    <source>
        <dbReference type="EMBL" id="CAB4158136.1"/>
    </source>
</evidence>
<protein>
    <submittedName>
        <fullName evidence="1">Uncharacterized protein</fullName>
    </submittedName>
</protein>
<proteinExistence type="predicted"/>